<dbReference type="CDD" id="cd04905">
    <property type="entry name" value="ACT_CM-PDT"/>
    <property type="match status" value="1"/>
</dbReference>
<dbReference type="InterPro" id="IPR036263">
    <property type="entry name" value="Chorismate_II_sf"/>
</dbReference>
<comment type="caution">
    <text evidence="22">The sequence shown here is derived from an EMBL/GenBank/DDBJ whole genome shotgun (WGS) entry which is preliminary data.</text>
</comment>
<comment type="catalytic activity">
    <reaction evidence="18">
        <text>prephenate + H(+) = 3-phenylpyruvate + CO2 + H2O</text>
        <dbReference type="Rhea" id="RHEA:21648"/>
        <dbReference type="ChEBI" id="CHEBI:15377"/>
        <dbReference type="ChEBI" id="CHEBI:15378"/>
        <dbReference type="ChEBI" id="CHEBI:16526"/>
        <dbReference type="ChEBI" id="CHEBI:18005"/>
        <dbReference type="ChEBI" id="CHEBI:29934"/>
        <dbReference type="EC" id="4.2.1.51"/>
    </reaction>
</comment>
<dbReference type="EMBL" id="JAJNOC010000009">
    <property type="protein sequence ID" value="MCD2518795.1"/>
    <property type="molecule type" value="Genomic_DNA"/>
</dbReference>
<keyword evidence="10" id="KW-0028">Amino-acid biosynthesis</keyword>
<dbReference type="SUPFAM" id="SSF53850">
    <property type="entry name" value="Periplasmic binding protein-like II"/>
    <property type="match status" value="1"/>
</dbReference>
<evidence type="ECO:0000256" key="8">
    <source>
        <dbReference type="ARBA" id="ARBA00014401"/>
    </source>
</evidence>
<evidence type="ECO:0000256" key="11">
    <source>
        <dbReference type="ARBA" id="ARBA00023141"/>
    </source>
</evidence>
<dbReference type="Pfam" id="PF01817">
    <property type="entry name" value="CM_2"/>
    <property type="match status" value="1"/>
</dbReference>
<keyword evidence="9" id="KW-0963">Cytoplasm</keyword>
<dbReference type="Gene3D" id="3.30.70.260">
    <property type="match status" value="1"/>
</dbReference>
<dbReference type="Proteomes" id="UP001179361">
    <property type="component" value="Unassembled WGS sequence"/>
</dbReference>
<reference evidence="22" key="1">
    <citation type="submission" date="2021-11" db="EMBL/GenBank/DDBJ databases">
        <title>The complete genome of Massilia sp sp. G4R7.</title>
        <authorList>
            <person name="Liu L."/>
            <person name="Yue J."/>
            <person name="Yuan J."/>
            <person name="Yang F."/>
            <person name="Li L."/>
        </authorList>
    </citation>
    <scope>NUCLEOTIDE SEQUENCE</scope>
    <source>
        <strain evidence="22">G4R7</strain>
    </source>
</reference>
<dbReference type="InterPro" id="IPR018528">
    <property type="entry name" value="Preph_deHydtase_CS"/>
</dbReference>
<evidence type="ECO:0000259" key="21">
    <source>
        <dbReference type="PROSITE" id="PS51671"/>
    </source>
</evidence>
<keyword evidence="11" id="KW-0057">Aromatic amino acid biosynthesis</keyword>
<dbReference type="RefSeq" id="WP_231060076.1">
    <property type="nucleotide sequence ID" value="NZ_JAJNOC010000009.1"/>
</dbReference>
<keyword evidence="23" id="KW-1185">Reference proteome</keyword>
<comment type="pathway">
    <text evidence="4">Amino-acid biosynthesis; L-phenylalanine biosynthesis; phenylpyruvate from prephenate: step 1/1.</text>
</comment>
<dbReference type="InterPro" id="IPR002912">
    <property type="entry name" value="ACT_dom"/>
</dbReference>
<dbReference type="Gene3D" id="3.40.190.10">
    <property type="entry name" value="Periplasmic binding protein-like II"/>
    <property type="match status" value="2"/>
</dbReference>
<dbReference type="PANTHER" id="PTHR21022:SF19">
    <property type="entry name" value="PREPHENATE DEHYDRATASE-RELATED"/>
    <property type="match status" value="1"/>
</dbReference>
<dbReference type="InterPro" id="IPR010957">
    <property type="entry name" value="G/b/e-P-prot_chorismate_mutase"/>
</dbReference>
<accession>A0ABS8QDM5</accession>
<keyword evidence="13" id="KW-0413">Isomerase</keyword>
<keyword evidence="12" id="KW-0584">Phenylalanine biosynthesis</keyword>
<evidence type="ECO:0000256" key="5">
    <source>
        <dbReference type="ARBA" id="ARBA00004817"/>
    </source>
</evidence>
<evidence type="ECO:0000313" key="23">
    <source>
        <dbReference type="Proteomes" id="UP001179361"/>
    </source>
</evidence>
<evidence type="ECO:0000256" key="18">
    <source>
        <dbReference type="ARBA" id="ARBA00047848"/>
    </source>
</evidence>
<evidence type="ECO:0000256" key="17">
    <source>
        <dbReference type="ARBA" id="ARBA00031520"/>
    </source>
</evidence>
<organism evidence="22 23">
    <name type="scientific">Massilia phyllostachyos</name>
    <dbReference type="NCBI Taxonomy" id="2898585"/>
    <lineage>
        <taxon>Bacteria</taxon>
        <taxon>Pseudomonadati</taxon>
        <taxon>Pseudomonadota</taxon>
        <taxon>Betaproteobacteria</taxon>
        <taxon>Burkholderiales</taxon>
        <taxon>Oxalobacteraceae</taxon>
        <taxon>Telluria group</taxon>
        <taxon>Massilia</taxon>
    </lineage>
</organism>
<dbReference type="Pfam" id="PF01842">
    <property type="entry name" value="ACT"/>
    <property type="match status" value="1"/>
</dbReference>
<dbReference type="PROSITE" id="PS00858">
    <property type="entry name" value="PREPHENATE_DEHYDR_2"/>
    <property type="match status" value="1"/>
</dbReference>
<evidence type="ECO:0000259" key="19">
    <source>
        <dbReference type="PROSITE" id="PS51168"/>
    </source>
</evidence>
<proteinExistence type="predicted"/>
<keyword evidence="14 22" id="KW-0456">Lyase</keyword>
<evidence type="ECO:0000256" key="4">
    <source>
        <dbReference type="ARBA" id="ARBA00004741"/>
    </source>
</evidence>
<feature type="domain" description="ACT" evidence="21">
    <location>
        <begin position="276"/>
        <end position="353"/>
    </location>
</feature>
<dbReference type="InterPro" id="IPR045865">
    <property type="entry name" value="ACT-like_dom_sf"/>
</dbReference>
<dbReference type="InterPro" id="IPR002701">
    <property type="entry name" value="CM_II_prokaryot"/>
</dbReference>
<evidence type="ECO:0000256" key="6">
    <source>
        <dbReference type="ARBA" id="ARBA00012404"/>
    </source>
</evidence>
<evidence type="ECO:0000256" key="15">
    <source>
        <dbReference type="ARBA" id="ARBA00023268"/>
    </source>
</evidence>
<evidence type="ECO:0000256" key="9">
    <source>
        <dbReference type="ARBA" id="ARBA00022490"/>
    </source>
</evidence>
<evidence type="ECO:0000256" key="7">
    <source>
        <dbReference type="ARBA" id="ARBA00013147"/>
    </source>
</evidence>
<dbReference type="Pfam" id="PF00800">
    <property type="entry name" value="PDT"/>
    <property type="match status" value="1"/>
</dbReference>
<dbReference type="InterPro" id="IPR036979">
    <property type="entry name" value="CM_dom_sf"/>
</dbReference>
<dbReference type="PIRSF" id="PIRSF001500">
    <property type="entry name" value="Chor_mut_pdt_Ppr"/>
    <property type="match status" value="1"/>
</dbReference>
<evidence type="ECO:0000256" key="2">
    <source>
        <dbReference type="ARBA" id="ARBA00002364"/>
    </source>
</evidence>
<evidence type="ECO:0000259" key="20">
    <source>
        <dbReference type="PROSITE" id="PS51171"/>
    </source>
</evidence>
<comment type="function">
    <text evidence="2">Catalyzes the Claisen rearrangement of chorismate to prephenate and the decarboxylation/dehydration of prephenate to phenylpyruvate.</text>
</comment>
<gene>
    <name evidence="22" type="primary">pheA</name>
    <name evidence="22" type="ORF">LQ564_21075</name>
</gene>
<evidence type="ECO:0000313" key="22">
    <source>
        <dbReference type="EMBL" id="MCD2518795.1"/>
    </source>
</evidence>
<feature type="domain" description="Chorismate mutase" evidence="19">
    <location>
        <begin position="1"/>
        <end position="89"/>
    </location>
</feature>
<evidence type="ECO:0000256" key="13">
    <source>
        <dbReference type="ARBA" id="ARBA00023235"/>
    </source>
</evidence>
<sequence length="356" mass="38716">MNDKLLPLREQIDAIDAQILDLLSRRGQIAQQVGHVKAETNAPVFRPEREAQVLRGVAERNPGPLKDRDVQTIFREIMSSCRALEKRVTVAYLGPSGTFSEQAVYQQFGSAIETLPCVSIDEVFRATEAGTADFSVVPVENSSEGAINRTLDLLLATTTIISGEISIPVHHSLMSKTGSMEGVTVVCAHSQALAQCQVWLNQHHPGIERRAVASNAEAAILASQDPTVAAIASEMAGEQYQLGVVQPHIQDDPHNRTRFVVIGSLQTGPSGRDRTAIVLAVPNKAGAVYNLLAPLAKHGVSMTRFESRPARIGTWEYYFYVDVEGHVHDASVDRALAELKDNAAFFKVLGSYPQSL</sequence>
<dbReference type="GO" id="GO:0004664">
    <property type="term" value="F:prephenate dehydratase activity"/>
    <property type="evidence" value="ECO:0007669"/>
    <property type="project" value="UniProtKB-EC"/>
</dbReference>
<evidence type="ECO:0000256" key="10">
    <source>
        <dbReference type="ARBA" id="ARBA00022605"/>
    </source>
</evidence>
<keyword evidence="15" id="KW-0511">Multifunctional enzyme</keyword>
<dbReference type="CDD" id="cd13630">
    <property type="entry name" value="PBP2_PDT_1"/>
    <property type="match status" value="1"/>
</dbReference>
<dbReference type="EC" id="5.4.99.5" evidence="6"/>
<dbReference type="SUPFAM" id="SSF55021">
    <property type="entry name" value="ACT-like"/>
    <property type="match status" value="1"/>
</dbReference>
<dbReference type="SMART" id="SM00830">
    <property type="entry name" value="CM_2"/>
    <property type="match status" value="1"/>
</dbReference>
<evidence type="ECO:0000256" key="1">
    <source>
        <dbReference type="ARBA" id="ARBA00000824"/>
    </source>
</evidence>
<evidence type="ECO:0000256" key="3">
    <source>
        <dbReference type="ARBA" id="ARBA00004496"/>
    </source>
</evidence>
<protein>
    <recommendedName>
        <fullName evidence="8">Bifunctional chorismate mutase/prephenate dehydratase</fullName>
        <ecNumber evidence="7">4.2.1.51</ecNumber>
        <ecNumber evidence="6">5.4.99.5</ecNumber>
    </recommendedName>
    <alternativeName>
        <fullName evidence="17">Chorismate mutase-prephenate dehydratase</fullName>
    </alternativeName>
    <alternativeName>
        <fullName evidence="16">p-protein</fullName>
    </alternativeName>
</protein>
<dbReference type="PROSITE" id="PS51168">
    <property type="entry name" value="CHORISMATE_MUT_2"/>
    <property type="match status" value="1"/>
</dbReference>
<dbReference type="PROSITE" id="PS51171">
    <property type="entry name" value="PREPHENATE_DEHYDR_3"/>
    <property type="match status" value="1"/>
</dbReference>
<comment type="catalytic activity">
    <reaction evidence="1">
        <text>chorismate = prephenate</text>
        <dbReference type="Rhea" id="RHEA:13897"/>
        <dbReference type="ChEBI" id="CHEBI:29748"/>
        <dbReference type="ChEBI" id="CHEBI:29934"/>
        <dbReference type="EC" id="5.4.99.5"/>
    </reaction>
</comment>
<name>A0ABS8QDM5_9BURK</name>
<evidence type="ECO:0000256" key="16">
    <source>
        <dbReference type="ARBA" id="ARBA00031175"/>
    </source>
</evidence>
<dbReference type="SUPFAM" id="SSF48600">
    <property type="entry name" value="Chorismate mutase II"/>
    <property type="match status" value="1"/>
</dbReference>
<dbReference type="InterPro" id="IPR008242">
    <property type="entry name" value="Chor_mutase/pphenate_deHydtase"/>
</dbReference>
<dbReference type="PROSITE" id="PS51671">
    <property type="entry name" value="ACT"/>
    <property type="match status" value="1"/>
</dbReference>
<dbReference type="InterPro" id="IPR001086">
    <property type="entry name" value="Preph_deHydtase"/>
</dbReference>
<dbReference type="NCBIfam" id="TIGR01807">
    <property type="entry name" value="CM_P2"/>
    <property type="match status" value="1"/>
</dbReference>
<evidence type="ECO:0000256" key="12">
    <source>
        <dbReference type="ARBA" id="ARBA00023222"/>
    </source>
</evidence>
<evidence type="ECO:0000256" key="14">
    <source>
        <dbReference type="ARBA" id="ARBA00023239"/>
    </source>
</evidence>
<comment type="pathway">
    <text evidence="5">Metabolic intermediate biosynthesis; prephenate biosynthesis; prephenate from chorismate: step 1/1.</text>
</comment>
<dbReference type="NCBIfam" id="NF008865">
    <property type="entry name" value="PRK11898.1"/>
    <property type="match status" value="1"/>
</dbReference>
<dbReference type="Gene3D" id="1.20.59.10">
    <property type="entry name" value="Chorismate mutase"/>
    <property type="match status" value="1"/>
</dbReference>
<dbReference type="PROSITE" id="PS00857">
    <property type="entry name" value="PREPHENATE_DEHYDR_1"/>
    <property type="match status" value="1"/>
</dbReference>
<comment type="subcellular location">
    <subcellularLocation>
        <location evidence="3">Cytoplasm</location>
    </subcellularLocation>
</comment>
<feature type="domain" description="Prephenate dehydratase" evidence="20">
    <location>
        <begin position="89"/>
        <end position="264"/>
    </location>
</feature>
<dbReference type="PANTHER" id="PTHR21022">
    <property type="entry name" value="PREPHENATE DEHYDRATASE P PROTEIN"/>
    <property type="match status" value="1"/>
</dbReference>
<dbReference type="EC" id="4.2.1.51" evidence="7"/>